<gene>
    <name evidence="2" type="ORF">DLJ58_05080</name>
</gene>
<protein>
    <recommendedName>
        <fullName evidence="4">DUF3800 domain-containing protein</fullName>
    </recommendedName>
</protein>
<name>A0A3N9XIM4_9ACTN</name>
<reference evidence="2 3" key="1">
    <citation type="submission" date="2018-05" db="EMBL/GenBank/DDBJ databases">
        <title>Micromonospora from Atacama Desert.</title>
        <authorList>
            <person name="Carro L."/>
            <person name="Goodfellow M."/>
            <person name="Klenk H.-P."/>
        </authorList>
    </citation>
    <scope>NUCLEOTIDE SEQUENCE [LARGE SCALE GENOMIC DNA]</scope>
    <source>
        <strain evidence="2 3">LB32</strain>
    </source>
</reference>
<dbReference type="AlphaFoldDB" id="A0A3N9XIM4"/>
<evidence type="ECO:0000256" key="1">
    <source>
        <dbReference type="SAM" id="MobiDB-lite"/>
    </source>
</evidence>
<dbReference type="OrthoDB" id="5521286at2"/>
<feature type="region of interest" description="Disordered" evidence="1">
    <location>
        <begin position="1"/>
        <end position="34"/>
    </location>
</feature>
<comment type="caution">
    <text evidence="2">The sequence shown here is derived from an EMBL/GenBank/DDBJ whole genome shotgun (WGS) entry which is preliminary data.</text>
</comment>
<evidence type="ECO:0008006" key="4">
    <source>
        <dbReference type="Google" id="ProtNLM"/>
    </source>
</evidence>
<dbReference type="EMBL" id="QGSY01000107">
    <property type="protein sequence ID" value="RQX12729.1"/>
    <property type="molecule type" value="Genomic_DNA"/>
</dbReference>
<dbReference type="Proteomes" id="UP000266889">
    <property type="component" value="Unassembled WGS sequence"/>
</dbReference>
<evidence type="ECO:0000313" key="3">
    <source>
        <dbReference type="Proteomes" id="UP000266889"/>
    </source>
</evidence>
<proteinExistence type="predicted"/>
<evidence type="ECO:0000313" key="2">
    <source>
        <dbReference type="EMBL" id="RQX12729.1"/>
    </source>
</evidence>
<accession>A0A3N9XIM4</accession>
<sequence>MRVAAPVGNRVVLRRRTGDHGRHGGSSAVRSPLQGGLPPGGAVVIGAVVEIACDESGFSGTNLLHSTAPVITHASVDLAVDEAVALITSLRSRFRFAPHELKSGRFLRGSGAQEALEWFLTALAGRAHVHLIDKEFFLVTRIVDFLLTEPSYAAGTRLAREHHPTALALHEAGRSAGGDWGAFLSAFVDLVRMKRRLPVDQTVQRFFQARDALRRHRLGTVADAALDGLGPSHVRAVVARLDVDDRTVPPPLEPLLPALAETVLSWSGGQRQVLVTHDEQSALTADRLTRLQRVLADSNASTAGVERAGALPNGVSPLAGLVMVDSRDDPRVQVADLLAGVARRMPGIIDDALRQPPPSPAG</sequence>
<keyword evidence="3" id="KW-1185">Reference proteome</keyword>
<organism evidence="2 3">
    <name type="scientific">Micromonospora arida</name>
    <dbReference type="NCBI Taxonomy" id="2203715"/>
    <lineage>
        <taxon>Bacteria</taxon>
        <taxon>Bacillati</taxon>
        <taxon>Actinomycetota</taxon>
        <taxon>Actinomycetes</taxon>
        <taxon>Micromonosporales</taxon>
        <taxon>Micromonosporaceae</taxon>
        <taxon>Micromonospora</taxon>
    </lineage>
</organism>